<dbReference type="AlphaFoldDB" id="A0AAV7S7A9"/>
<reference evidence="1" key="1">
    <citation type="journal article" date="2022" name="bioRxiv">
        <title>Sequencing and chromosome-scale assembly of the giantPleurodeles waltlgenome.</title>
        <authorList>
            <person name="Brown T."/>
            <person name="Elewa A."/>
            <person name="Iarovenko S."/>
            <person name="Subramanian E."/>
            <person name="Araus A.J."/>
            <person name="Petzold A."/>
            <person name="Susuki M."/>
            <person name="Suzuki K.-i.T."/>
            <person name="Hayashi T."/>
            <person name="Toyoda A."/>
            <person name="Oliveira C."/>
            <person name="Osipova E."/>
            <person name="Leigh N.D."/>
            <person name="Simon A."/>
            <person name="Yun M.H."/>
        </authorList>
    </citation>
    <scope>NUCLEOTIDE SEQUENCE</scope>
    <source>
        <strain evidence="1">20211129_DDA</strain>
        <tissue evidence="1">Liver</tissue>
    </source>
</reference>
<dbReference type="EMBL" id="JANPWB010000008">
    <property type="protein sequence ID" value="KAJ1160052.1"/>
    <property type="molecule type" value="Genomic_DNA"/>
</dbReference>
<evidence type="ECO:0000313" key="2">
    <source>
        <dbReference type="Proteomes" id="UP001066276"/>
    </source>
</evidence>
<evidence type="ECO:0000313" key="1">
    <source>
        <dbReference type="EMBL" id="KAJ1160052.1"/>
    </source>
</evidence>
<keyword evidence="2" id="KW-1185">Reference proteome</keyword>
<dbReference type="Proteomes" id="UP001066276">
    <property type="component" value="Chromosome 4_2"/>
</dbReference>
<gene>
    <name evidence="1" type="ORF">NDU88_000554</name>
</gene>
<organism evidence="1 2">
    <name type="scientific">Pleurodeles waltl</name>
    <name type="common">Iberian ribbed newt</name>
    <dbReference type="NCBI Taxonomy" id="8319"/>
    <lineage>
        <taxon>Eukaryota</taxon>
        <taxon>Metazoa</taxon>
        <taxon>Chordata</taxon>
        <taxon>Craniata</taxon>
        <taxon>Vertebrata</taxon>
        <taxon>Euteleostomi</taxon>
        <taxon>Amphibia</taxon>
        <taxon>Batrachia</taxon>
        <taxon>Caudata</taxon>
        <taxon>Salamandroidea</taxon>
        <taxon>Salamandridae</taxon>
        <taxon>Pleurodelinae</taxon>
        <taxon>Pleurodeles</taxon>
    </lineage>
</organism>
<accession>A0AAV7S7A9</accession>
<protein>
    <submittedName>
        <fullName evidence="1">Uncharacterized protein</fullName>
    </submittedName>
</protein>
<name>A0AAV7S7A9_PLEWA</name>
<comment type="caution">
    <text evidence="1">The sequence shown here is derived from an EMBL/GenBank/DDBJ whole genome shotgun (WGS) entry which is preliminary data.</text>
</comment>
<proteinExistence type="predicted"/>
<sequence>MRALRRAFYRAVCSLFCQRASHSNARLTGNPLPVLLSAAALLQAASRLSSSAAAFLKAAPRGAGSSEDSVHIAASPQCRFAL</sequence>